<evidence type="ECO:0000313" key="1">
    <source>
        <dbReference type="EMBL" id="STL19687.1"/>
    </source>
</evidence>
<dbReference type="AlphaFoldDB" id="A0A377AN18"/>
<protein>
    <submittedName>
        <fullName evidence="1">Selenocysteinyl-tRNA-specific translation factor</fullName>
    </submittedName>
</protein>
<evidence type="ECO:0000313" key="2">
    <source>
        <dbReference type="Proteomes" id="UP000254052"/>
    </source>
</evidence>
<proteinExistence type="predicted"/>
<dbReference type="EMBL" id="UGED01000004">
    <property type="protein sequence ID" value="STL19687.1"/>
    <property type="molecule type" value="Genomic_DNA"/>
</dbReference>
<gene>
    <name evidence="1" type="primary">selB_2</name>
    <name evidence="1" type="ORF">NCTC9962_01153</name>
</gene>
<accession>A0A377AN18</accession>
<organism evidence="1 2">
    <name type="scientific">Escherichia coli</name>
    <dbReference type="NCBI Taxonomy" id="562"/>
    <lineage>
        <taxon>Bacteria</taxon>
        <taxon>Pseudomonadati</taxon>
        <taxon>Pseudomonadota</taxon>
        <taxon>Gammaproteobacteria</taxon>
        <taxon>Enterobacterales</taxon>
        <taxon>Enterobacteriaceae</taxon>
        <taxon>Escherichia</taxon>
    </lineage>
</organism>
<dbReference type="Proteomes" id="UP000254052">
    <property type="component" value="Unassembled WGS sequence"/>
</dbReference>
<sequence length="104" mass="12082">MLRDISARNTLAGARVVMLNPPRRGKRKPEYLQWLASLHGRRAMPMRYLFIWNAARLTCGFRLGAPAQRRRDARIAATAWLYSGWYSLLNAPVAARWQRKFSTH</sequence>
<reference evidence="1 2" key="1">
    <citation type="submission" date="2018-06" db="EMBL/GenBank/DDBJ databases">
        <authorList>
            <consortium name="Pathogen Informatics"/>
            <person name="Doyle S."/>
        </authorList>
    </citation>
    <scope>NUCLEOTIDE SEQUENCE [LARGE SCALE GENOMIC DNA]</scope>
    <source>
        <strain evidence="1 2">NCTC9962</strain>
    </source>
</reference>
<name>A0A377AN18_ECOLX</name>